<dbReference type="InterPro" id="IPR001845">
    <property type="entry name" value="HTH_ArsR_DNA-bd_dom"/>
</dbReference>
<dbReference type="GO" id="GO:0003700">
    <property type="term" value="F:DNA-binding transcription factor activity"/>
    <property type="evidence" value="ECO:0007669"/>
    <property type="project" value="InterPro"/>
</dbReference>
<reference evidence="2 3" key="1">
    <citation type="journal article" date="2016" name="Sci. Rep.">
        <title>A novel ammonia-oxidizing archaeon from wastewater treatment plant: Its enrichment, physiological and genomic characteristics.</title>
        <authorList>
            <person name="Li Y."/>
            <person name="Ding K."/>
            <person name="Wen X."/>
            <person name="Zhang B."/>
            <person name="Shen B."/>
            <person name="Yang Y."/>
        </authorList>
    </citation>
    <scope>NUCLEOTIDE SEQUENCE [LARGE SCALE GENOMIC DNA]</scope>
    <source>
        <strain evidence="2 3">SAT1</strain>
    </source>
</reference>
<gene>
    <name evidence="2" type="ORF">SU86_005295</name>
</gene>
<dbReference type="PANTHER" id="PTHR36216">
    <property type="entry name" value="TRANSCRIPTIONAL REGULATOR, TRMB"/>
    <property type="match status" value="1"/>
</dbReference>
<keyword evidence="3" id="KW-1185">Reference proteome</keyword>
<dbReference type="CDD" id="cd00090">
    <property type="entry name" value="HTH_ARSR"/>
    <property type="match status" value="1"/>
</dbReference>
<dbReference type="KEGG" id="tah:SU86_005295"/>
<evidence type="ECO:0000313" key="2">
    <source>
        <dbReference type="EMBL" id="AJZ75876.1"/>
    </source>
</evidence>
<dbReference type="PANTHER" id="PTHR36216:SF1">
    <property type="entry name" value="HTH ARSR-TYPE DOMAIN-CONTAINING PROTEIN"/>
    <property type="match status" value="1"/>
</dbReference>
<evidence type="ECO:0000313" key="3">
    <source>
        <dbReference type="Proteomes" id="UP000266745"/>
    </source>
</evidence>
<dbReference type="RefSeq" id="WP_048188727.1">
    <property type="nucleotide sequence ID" value="NZ_CP011097.1"/>
</dbReference>
<dbReference type="GeneID" id="24875813"/>
<dbReference type="InterPro" id="IPR036390">
    <property type="entry name" value="WH_DNA-bd_sf"/>
</dbReference>
<dbReference type="Gene3D" id="1.10.10.10">
    <property type="entry name" value="Winged helix-like DNA-binding domain superfamily/Winged helix DNA-binding domain"/>
    <property type="match status" value="2"/>
</dbReference>
<dbReference type="Pfam" id="PF01022">
    <property type="entry name" value="HTH_5"/>
    <property type="match status" value="2"/>
</dbReference>
<feature type="domain" description="HTH arsR-type" evidence="1">
    <location>
        <begin position="87"/>
        <end position="128"/>
    </location>
</feature>
<accession>A0A3G1B2K7</accession>
<evidence type="ECO:0000259" key="1">
    <source>
        <dbReference type="Pfam" id="PF01022"/>
    </source>
</evidence>
<dbReference type="STRING" id="1603555.SU86_005295"/>
<dbReference type="InterPro" id="IPR011991">
    <property type="entry name" value="ArsR-like_HTH"/>
</dbReference>
<dbReference type="Proteomes" id="UP000266745">
    <property type="component" value="Chromosome"/>
</dbReference>
<name>A0A3G1B2K7_9ARCH</name>
<sequence>MRYPNYKYNPRANQLLTILEKKPASRFTDLMNDSGLKNGVVSHYLMMMEKMGLIRSKKIKNQDWYFASTFDESKDFLFIHLRKETSKKILFFLLDGDATFAEILEHIKKSPSTLSIALSNLLKANLVIVELGVVKKYCIVDRESAVKALEQIKMNTFDTVKDRFADSFSYF</sequence>
<dbReference type="AlphaFoldDB" id="A0A3G1B2K7"/>
<dbReference type="SUPFAM" id="SSF46785">
    <property type="entry name" value="Winged helix' DNA-binding domain"/>
    <property type="match status" value="2"/>
</dbReference>
<organism evidence="2 3">
    <name type="scientific">Candidatus Nitrosotenuis cloacae</name>
    <dbReference type="NCBI Taxonomy" id="1603555"/>
    <lineage>
        <taxon>Archaea</taxon>
        <taxon>Nitrososphaerota</taxon>
        <taxon>Candidatus Nitrosotenuis</taxon>
    </lineage>
</organism>
<feature type="domain" description="HTH arsR-type" evidence="1">
    <location>
        <begin position="10"/>
        <end position="56"/>
    </location>
</feature>
<dbReference type="EMBL" id="CP011097">
    <property type="protein sequence ID" value="AJZ75876.1"/>
    <property type="molecule type" value="Genomic_DNA"/>
</dbReference>
<dbReference type="OrthoDB" id="28610at2157"/>
<dbReference type="InterPro" id="IPR036388">
    <property type="entry name" value="WH-like_DNA-bd_sf"/>
</dbReference>
<protein>
    <recommendedName>
        <fullName evidence="1">HTH arsR-type domain-containing protein</fullName>
    </recommendedName>
</protein>
<proteinExistence type="predicted"/>